<feature type="domain" description="Integrase catalytic" evidence="13">
    <location>
        <begin position="2091"/>
        <end position="2251"/>
    </location>
</feature>
<dbReference type="PROSITE" id="PS50994">
    <property type="entry name" value="INTEGRASE"/>
    <property type="match status" value="1"/>
</dbReference>
<evidence type="ECO:0000313" key="14">
    <source>
        <dbReference type="EMBL" id="KAK1683554.1"/>
    </source>
</evidence>
<keyword evidence="4" id="KW-0548">Nucleotidyltransferase</keyword>
<dbReference type="GO" id="GO:0003676">
    <property type="term" value="F:nucleic acid binding"/>
    <property type="evidence" value="ECO:0007669"/>
    <property type="project" value="InterPro"/>
</dbReference>
<dbReference type="GO" id="GO:0003964">
    <property type="term" value="F:RNA-directed DNA polymerase activity"/>
    <property type="evidence" value="ECO:0007669"/>
    <property type="project" value="UniProtKB-KW"/>
</dbReference>
<dbReference type="InterPro" id="IPR056924">
    <property type="entry name" value="SH3_Tf2-1"/>
</dbReference>
<keyword evidence="9" id="KW-0862">Zinc</keyword>
<evidence type="ECO:0000259" key="13">
    <source>
        <dbReference type="PROSITE" id="PS50994"/>
    </source>
</evidence>
<evidence type="ECO:0000256" key="3">
    <source>
        <dbReference type="ARBA" id="ARBA00022679"/>
    </source>
</evidence>
<evidence type="ECO:0000259" key="12">
    <source>
        <dbReference type="PROSITE" id="PS50878"/>
    </source>
</evidence>
<dbReference type="GO" id="GO:0004519">
    <property type="term" value="F:endonuclease activity"/>
    <property type="evidence" value="ECO:0007669"/>
    <property type="project" value="UniProtKB-KW"/>
</dbReference>
<dbReference type="InterPro" id="IPR043502">
    <property type="entry name" value="DNA/RNA_pol_sf"/>
</dbReference>
<dbReference type="Pfam" id="PF17917">
    <property type="entry name" value="RT_RNaseH"/>
    <property type="match status" value="1"/>
</dbReference>
<dbReference type="Pfam" id="PF24626">
    <property type="entry name" value="SH3_Tf2-1"/>
    <property type="match status" value="1"/>
</dbReference>
<dbReference type="EMBL" id="JAUUTY010000002">
    <property type="protein sequence ID" value="KAK1683554.1"/>
    <property type="molecule type" value="Genomic_DNA"/>
</dbReference>
<keyword evidence="9" id="KW-0863">Zinc-finger</keyword>
<keyword evidence="8" id="KW-0695">RNA-directed DNA polymerase</keyword>
<evidence type="ECO:0000256" key="8">
    <source>
        <dbReference type="ARBA" id="ARBA00022918"/>
    </source>
</evidence>
<feature type="domain" description="CCHC-type" evidence="11">
    <location>
        <begin position="1228"/>
        <end position="1243"/>
    </location>
</feature>
<keyword evidence="2" id="KW-0645">Protease</keyword>
<dbReference type="PANTHER" id="PTHR35046:SF9">
    <property type="entry name" value="RNA-DIRECTED DNA POLYMERASE"/>
    <property type="match status" value="1"/>
</dbReference>
<dbReference type="PROSITE" id="PS50158">
    <property type="entry name" value="ZF_CCHC"/>
    <property type="match status" value="1"/>
</dbReference>
<evidence type="ECO:0000259" key="11">
    <source>
        <dbReference type="PROSITE" id="PS50158"/>
    </source>
</evidence>
<dbReference type="SUPFAM" id="SSF57756">
    <property type="entry name" value="Retrovirus zinc finger-like domains"/>
    <property type="match status" value="1"/>
</dbReference>
<dbReference type="InterPro" id="IPR021109">
    <property type="entry name" value="Peptidase_aspartic_dom_sf"/>
</dbReference>
<evidence type="ECO:0000256" key="10">
    <source>
        <dbReference type="SAM" id="MobiDB-lite"/>
    </source>
</evidence>
<dbReference type="Gene3D" id="2.40.70.10">
    <property type="entry name" value="Acid Proteases"/>
    <property type="match status" value="1"/>
</dbReference>
<evidence type="ECO:0000256" key="1">
    <source>
        <dbReference type="ARBA" id="ARBA00012493"/>
    </source>
</evidence>
<proteinExistence type="predicted"/>
<dbReference type="FunFam" id="3.10.10.10:FF:000007">
    <property type="entry name" value="Retrovirus-related Pol polyprotein from transposon 17.6-like Protein"/>
    <property type="match status" value="1"/>
</dbReference>
<dbReference type="PANTHER" id="PTHR35046">
    <property type="entry name" value="ZINC KNUCKLE (CCHC-TYPE) FAMILY PROTEIN"/>
    <property type="match status" value="1"/>
</dbReference>
<dbReference type="SMART" id="SM00343">
    <property type="entry name" value="ZnF_C2HC"/>
    <property type="match status" value="1"/>
</dbReference>
<dbReference type="CDD" id="cd00303">
    <property type="entry name" value="retropepsin_like"/>
    <property type="match status" value="1"/>
</dbReference>
<dbReference type="InterPro" id="IPR000477">
    <property type="entry name" value="RT_dom"/>
</dbReference>
<dbReference type="InterPro" id="IPR041373">
    <property type="entry name" value="RT_RNaseH"/>
</dbReference>
<evidence type="ECO:0000313" key="15">
    <source>
        <dbReference type="Proteomes" id="UP001231189"/>
    </source>
</evidence>
<dbReference type="CDD" id="cd01647">
    <property type="entry name" value="RT_LTR"/>
    <property type="match status" value="1"/>
</dbReference>
<dbReference type="SUPFAM" id="SSF53098">
    <property type="entry name" value="Ribonuclease H-like"/>
    <property type="match status" value="1"/>
</dbReference>
<dbReference type="GO" id="GO:0008233">
    <property type="term" value="F:peptidase activity"/>
    <property type="evidence" value="ECO:0007669"/>
    <property type="project" value="UniProtKB-KW"/>
</dbReference>
<feature type="compositionally biased region" description="Acidic residues" evidence="10">
    <location>
        <begin position="1265"/>
        <end position="1276"/>
    </location>
</feature>
<dbReference type="FunFam" id="3.30.420.10:FF:000032">
    <property type="entry name" value="Retrovirus-related Pol polyprotein from transposon 297-like Protein"/>
    <property type="match status" value="1"/>
</dbReference>
<dbReference type="GO" id="GO:0008270">
    <property type="term" value="F:zinc ion binding"/>
    <property type="evidence" value="ECO:0007669"/>
    <property type="project" value="UniProtKB-KW"/>
</dbReference>
<dbReference type="EC" id="2.7.7.49" evidence="1"/>
<protein>
    <recommendedName>
        <fullName evidence="1">RNA-directed DNA polymerase</fullName>
        <ecNumber evidence="1">2.7.7.49</ecNumber>
    </recommendedName>
</protein>
<dbReference type="InterPro" id="IPR036397">
    <property type="entry name" value="RNaseH_sf"/>
</dbReference>
<dbReference type="PROSITE" id="PS50878">
    <property type="entry name" value="RT_POL"/>
    <property type="match status" value="1"/>
</dbReference>
<dbReference type="InterPro" id="IPR019557">
    <property type="entry name" value="AminoTfrase-like_pln_mobile"/>
</dbReference>
<dbReference type="Gene3D" id="4.10.60.10">
    <property type="entry name" value="Zinc finger, CCHC-type"/>
    <property type="match status" value="1"/>
</dbReference>
<evidence type="ECO:0000256" key="9">
    <source>
        <dbReference type="PROSITE-ProRule" id="PRU00047"/>
    </source>
</evidence>
<sequence>MAGRSLLNRDIERAHRAAKLEANPNSLSPMVTRGGNQNWQIHPGWVQRLKWAGLLPFARLVEATRSEVIGERVGTPIKRLQQDHSLLTSLVDRWRPETHTFHFRWGEMAPTLQDVSFLLGLPLAGQPIGPLAEPVLWDQEMSARFEGTRAGQTEFLCEDHGPKCDWLLNFEVSQFTPPMSEAQITRSLEAYILWLLGKVMFTENHQTTISRRFIPIALEIAEAQTADDIIQRSWGSAVLAATYRGLCNACTLVSPKSGLLGCPLFLQLWSWERFPIGRPDIDAERPFGANELDDPDHIDMPTFGILWTRRERRFARDQVRNCYPAFTEQFDVLDDRAVIWQPYMAAAVHARYPGGISNLCYRDCAYWMTQSKIIFDVSVEIMAQQRIMRQFGSRQLVDPPPPIAPLPAYVHKYNRKGTSHSSTWWLQRVGSYVAEWDGATTHVWPNDEQFDPQEFDAYLQRYTAATRVRLIPPTDPAEAPPASMHDMYPTQSTAGSRQHAGQLTADLQDEVARYTRQVSSAPLLQRDQHVSWLRRLEDKLRGIYSAITCSRSSDVVQRHLLPPRPSTQQQRRPHLTPTATPRPPPPGRAGGSSWQQHTPSVDDYQYQQHGSRPRLTPTATPRPPPPDQAGGSSWQQHHTPSFDDLQYYQQQAAFDQWQQQQAPFMGGAGYTQGYTQHTASNPSWGASDQDPEHMEYYSTQQNYVGMQTPPPEPTQETQYDPESGSWIPARITRAPDRFGWTPLCCTDTPNDEDIPTSLLPPSLPTEDEPAVKLKSNESYYLCIIGYEEETSIARGGEEQLDVKMDVKLDKELDMKISHGRAREERRNAREEKKKSSRSSPADGPHAGPPGPARSTGRQPAANRRSASYRAKPETSQFRDNKIVNQENKNSADIITWREYEALRNEMRREFRTKDDELKGTVDEIKQTLDATNVTVTGLADQMTDIQRNIADMRLAIENLTAQQQHKMMMKILSLKMTHTMLVVRLVVIVLVAGFHLAAMVVDKMKKMDWLKIEKLWSLHPNYSEDKKIKLASSEFDGYALRWWDSLIRNRDEDGAQPIRTWRAMKEVMTSRFVPTNYMRNIFDKLTLLRQGVKTVDEYYMEMEMLMQRGRVRESLEMTMQRFVNGLKYDVKGIVRHYTYTNMNQLLHHAREAESQLAEEAKVKGRATGGGRFTPRAPSTAPAPSTRSAPYSTPPSKPVSNVSNAKKSESAASTSGSSMSTARNRDMLCHTCGGKGHFKRDCPNRKVMIINEDNEYETRDDVDPNAPDDDDYDTDGEDAYPSDARTIVVSQRALNVLPSASTQRCNLFQTKALVGPDKACKVIIDGGSCRNLASKELCTKLKLKYLPHPHPYYIQWLSDNGEMKVNHMVRVEFEIGPYKDCIDFDVVPMTVCHLLLGRPWLYDRSVQHNGRANTYHLEYKGKKINLQPMSPQQIVNESRQKIEVNLEDAPLDRRENCNVVSDITKSERVNSLVSLATKEDMREFSEDPTAMPLVLLYRGTVLVTNDMTPLPLGVSNVLQEFGDVFPEEVPAGLPPLRGIEHQIDLIPGASLPNRAPYRTNPEETKEIQKQVQALLDKGYIRISLSPCAVPVILVPKKDGTWRMCVDCRAINNITIRYRHPIPRLEDMLDELSGAAVFSKIDLRSGYHQIRMKEGDEWKTAFKTKFGLYEWLVMPFGLTNAPSTFMRLMNHVLREFIGKFVVVYFDDILIYSRNESEHTIHIRHVLQVLRDNQLYGNLEKCTFCKDKVIFLGYVVSKHGVEVDVSKIEAIQNWPTPMNVSQVRSFHGLAGFYRRFVPNFSTIAAPLNDLTKKGVVFEWGAAQDHAFDELKRLLTSAPLLALPDFNKQFEIECDASGIGIGGVLMQEGRPIAYFSEKLSGAKLNYPIYDKELYALIRVLEVWQHYLWPKEFIIHSDHEALKYLKAQSTLHKRLAKWVEFIESFPYIIKHKKGKDNIVADALSRKNMLLTQLDVKIPGLEILCDLYATDHDFAEPYRLCALGKAWEKYHIHDGFLFRANKLCVPESSVRLLLLQESHAGGLMGHFGREKTLLMLADHFYWPKMRRDVDRYVRRCITCNKSKSKLKPHGLYTPLPAPTTPWEDISMDFVLGLPRTKRGHDSIFVVVDRFSKMSHFIACHKSDDASHIANLFFREIVRLHGVPKTIVSDRDVKFMSYFWKTLWRKLGTKLLFSTTCHPQTDGQTEVVNRTLSQLLRSMIKKNLKEWEECLPHVEFAYNRAVHSTTELCPFEVVYGFKPITPLDLLPLPIHERVNMEASKRADFVKKIHVKTKELIEKKGKSNAARMNKKRKEMLFKPGDLVWVHFRKDRFPKLRKSKLKPRGAGPYKVLAKINDNAYSIDLPEDEFGVSNSFNVADLTPYDGEDLGASGSTPFEGGR</sequence>
<dbReference type="Pfam" id="PF17921">
    <property type="entry name" value="Integrase_H2C2"/>
    <property type="match status" value="1"/>
</dbReference>
<comment type="caution">
    <text evidence="14">The sequence shown here is derived from an EMBL/GenBank/DDBJ whole genome shotgun (WGS) entry which is preliminary data.</text>
</comment>
<feature type="region of interest" description="Disordered" evidence="10">
    <location>
        <begin position="749"/>
        <end position="770"/>
    </location>
</feature>
<keyword evidence="9" id="KW-0479">Metal-binding</keyword>
<feature type="compositionally biased region" description="Polar residues" evidence="10">
    <location>
        <begin position="630"/>
        <end position="639"/>
    </location>
</feature>
<dbReference type="CDD" id="cd09274">
    <property type="entry name" value="RNase_HI_RT_Ty3"/>
    <property type="match status" value="1"/>
</dbReference>
<dbReference type="InterPro" id="IPR001878">
    <property type="entry name" value="Znf_CCHC"/>
</dbReference>
<dbReference type="Proteomes" id="UP001231189">
    <property type="component" value="Unassembled WGS sequence"/>
</dbReference>
<name>A0AAD8WX15_LOLMU</name>
<gene>
    <name evidence="14" type="ORF">QYE76_044402</name>
</gene>
<dbReference type="Gene3D" id="1.10.340.70">
    <property type="match status" value="1"/>
</dbReference>
<dbReference type="Pfam" id="PF10536">
    <property type="entry name" value="PMD"/>
    <property type="match status" value="1"/>
</dbReference>
<feature type="domain" description="Reverse transcriptase" evidence="12">
    <location>
        <begin position="1574"/>
        <end position="1753"/>
    </location>
</feature>
<dbReference type="Gene3D" id="3.10.10.10">
    <property type="entry name" value="HIV Type 1 Reverse Transcriptase, subunit A, domain 1"/>
    <property type="match status" value="1"/>
</dbReference>
<dbReference type="SUPFAM" id="SSF56672">
    <property type="entry name" value="DNA/RNA polymerases"/>
    <property type="match status" value="1"/>
</dbReference>
<dbReference type="Pfam" id="PF00098">
    <property type="entry name" value="zf-CCHC"/>
    <property type="match status" value="1"/>
</dbReference>
<dbReference type="Gene3D" id="3.30.70.270">
    <property type="match status" value="2"/>
</dbReference>
<dbReference type="GO" id="GO:0015074">
    <property type="term" value="P:DNA integration"/>
    <property type="evidence" value="ECO:0007669"/>
    <property type="project" value="InterPro"/>
</dbReference>
<feature type="compositionally biased region" description="Basic and acidic residues" evidence="10">
    <location>
        <begin position="870"/>
        <end position="881"/>
    </location>
</feature>
<evidence type="ECO:0000256" key="5">
    <source>
        <dbReference type="ARBA" id="ARBA00022722"/>
    </source>
</evidence>
<dbReference type="InterPro" id="IPR001584">
    <property type="entry name" value="Integrase_cat-core"/>
</dbReference>
<evidence type="ECO:0000256" key="4">
    <source>
        <dbReference type="ARBA" id="ARBA00022695"/>
    </source>
</evidence>
<keyword evidence="7" id="KW-0378">Hydrolase</keyword>
<feature type="region of interest" description="Disordered" evidence="10">
    <location>
        <begin position="1253"/>
        <end position="1276"/>
    </location>
</feature>
<dbReference type="Gene3D" id="3.10.20.370">
    <property type="match status" value="1"/>
</dbReference>
<feature type="region of interest" description="Disordered" evidence="10">
    <location>
        <begin position="556"/>
        <end position="639"/>
    </location>
</feature>
<evidence type="ECO:0000256" key="6">
    <source>
        <dbReference type="ARBA" id="ARBA00022759"/>
    </source>
</evidence>
<feature type="compositionally biased region" description="Polar residues" evidence="10">
    <location>
        <begin position="592"/>
        <end position="610"/>
    </location>
</feature>
<keyword evidence="5" id="KW-0540">Nuclease</keyword>
<dbReference type="InterPro" id="IPR036875">
    <property type="entry name" value="Znf_CCHC_sf"/>
</dbReference>
<dbReference type="InterPro" id="IPR012337">
    <property type="entry name" value="RNaseH-like_sf"/>
</dbReference>
<evidence type="ECO:0000256" key="2">
    <source>
        <dbReference type="ARBA" id="ARBA00022670"/>
    </source>
</evidence>
<dbReference type="GO" id="GO:0006508">
    <property type="term" value="P:proteolysis"/>
    <property type="evidence" value="ECO:0007669"/>
    <property type="project" value="UniProtKB-KW"/>
</dbReference>
<dbReference type="InterPro" id="IPR043128">
    <property type="entry name" value="Rev_trsase/Diguanyl_cyclase"/>
</dbReference>
<dbReference type="Pfam" id="PF00078">
    <property type="entry name" value="RVT_1"/>
    <property type="match status" value="1"/>
</dbReference>
<dbReference type="FunFam" id="1.10.340.70:FF:000001">
    <property type="entry name" value="Retrovirus-related Pol polyprotein from transposon gypsy-like Protein"/>
    <property type="match status" value="1"/>
</dbReference>
<organism evidence="14 15">
    <name type="scientific">Lolium multiflorum</name>
    <name type="common">Italian ryegrass</name>
    <name type="synonym">Lolium perenne subsp. multiflorum</name>
    <dbReference type="NCBI Taxonomy" id="4521"/>
    <lineage>
        <taxon>Eukaryota</taxon>
        <taxon>Viridiplantae</taxon>
        <taxon>Streptophyta</taxon>
        <taxon>Embryophyta</taxon>
        <taxon>Tracheophyta</taxon>
        <taxon>Spermatophyta</taxon>
        <taxon>Magnoliopsida</taxon>
        <taxon>Liliopsida</taxon>
        <taxon>Poales</taxon>
        <taxon>Poaceae</taxon>
        <taxon>BOP clade</taxon>
        <taxon>Pooideae</taxon>
        <taxon>Poodae</taxon>
        <taxon>Poeae</taxon>
        <taxon>Poeae Chloroplast Group 2 (Poeae type)</taxon>
        <taxon>Loliodinae</taxon>
        <taxon>Loliinae</taxon>
        <taxon>Lolium</taxon>
    </lineage>
</organism>
<dbReference type="Pfam" id="PF03732">
    <property type="entry name" value="Retrotrans_gag"/>
    <property type="match status" value="1"/>
</dbReference>
<feature type="region of interest" description="Disordered" evidence="10">
    <location>
        <begin position="1156"/>
        <end position="1221"/>
    </location>
</feature>
<evidence type="ECO:0000256" key="7">
    <source>
        <dbReference type="ARBA" id="ARBA00022801"/>
    </source>
</evidence>
<keyword evidence="6" id="KW-0255">Endonuclease</keyword>
<feature type="compositionally biased region" description="Basic and acidic residues" evidence="10">
    <location>
        <begin position="815"/>
        <end position="833"/>
    </location>
</feature>
<dbReference type="InterPro" id="IPR041588">
    <property type="entry name" value="Integrase_H2C2"/>
</dbReference>
<keyword evidence="15" id="KW-1185">Reference proteome</keyword>
<dbReference type="Gene3D" id="3.30.420.10">
    <property type="entry name" value="Ribonuclease H-like superfamily/Ribonuclease H"/>
    <property type="match status" value="1"/>
</dbReference>
<dbReference type="InterPro" id="IPR005162">
    <property type="entry name" value="Retrotrans_gag_dom"/>
</dbReference>
<accession>A0AAD8WX15</accession>
<dbReference type="FunFam" id="3.30.70.270:FF:000020">
    <property type="entry name" value="Transposon Tf2-6 polyprotein-like Protein"/>
    <property type="match status" value="1"/>
</dbReference>
<reference evidence="14" key="1">
    <citation type="submission" date="2023-07" db="EMBL/GenBank/DDBJ databases">
        <title>A chromosome-level genome assembly of Lolium multiflorum.</title>
        <authorList>
            <person name="Chen Y."/>
            <person name="Copetti D."/>
            <person name="Kolliker R."/>
            <person name="Studer B."/>
        </authorList>
    </citation>
    <scope>NUCLEOTIDE SEQUENCE</scope>
    <source>
        <strain evidence="14">02402/16</strain>
        <tissue evidence="14">Leaf</tissue>
    </source>
</reference>
<feature type="region of interest" description="Disordered" evidence="10">
    <location>
        <begin position="815"/>
        <end position="884"/>
    </location>
</feature>
<feature type="compositionally biased region" description="Low complexity" evidence="10">
    <location>
        <begin position="1173"/>
        <end position="1190"/>
    </location>
</feature>
<keyword evidence="3" id="KW-0808">Transferase</keyword>
<feature type="compositionally biased region" description="Low complexity" evidence="10">
    <location>
        <begin position="1198"/>
        <end position="1221"/>
    </location>
</feature>